<dbReference type="NCBIfam" id="TIGR01977">
    <property type="entry name" value="am_tr_V_EF2568"/>
    <property type="match status" value="1"/>
</dbReference>
<dbReference type="Pfam" id="PF00266">
    <property type="entry name" value="Aminotran_5"/>
    <property type="match status" value="1"/>
</dbReference>
<name>A0A414QRL2_9FIRM</name>
<sequence>MAYFDNAATTYPKPECVYSYMDEFYRHNGGNAGRGNYGLAQTAGSLISDTRKRIQELLHCPAKQVVFEPTATISINIIVQGLIKSGVKSIYISPFEHNAVTRTLYNFCKENLITVNTLAVQNDLVYDIEKMRYQFDDKKPDLVIVSHASNVIGLVAPIEEIFSLAKRYGAYTLLDMAQTAGLVECNVGADIIDFAVFAGHKTLLGPTGISGFIMKPEIDLLPVIFGGTGFESANQNMPNSLPERFEMGTLNIAGMAGLYASLGWIQEHTINELYNIEIGKRNMLIELLSKYGFVKLVGVFEERKYVGIVSCLIEGISSDSAGVIFNEQGIAVRTGLQCAPCAHQFLGTFPAGTIRFSINGFTNDQDFDELKRALDYIEENI</sequence>
<evidence type="ECO:0000256" key="1">
    <source>
        <dbReference type="ARBA" id="ARBA00001933"/>
    </source>
</evidence>
<evidence type="ECO:0000259" key="5">
    <source>
        <dbReference type="Pfam" id="PF00266"/>
    </source>
</evidence>
<evidence type="ECO:0000256" key="3">
    <source>
        <dbReference type="RuleBase" id="RU004075"/>
    </source>
</evidence>
<dbReference type="AlphaFoldDB" id="A0A414QRL2"/>
<comment type="similarity">
    <text evidence="3">Belongs to the class-V pyridoxal-phosphate-dependent aminotransferase family.</text>
</comment>
<comment type="cofactor">
    <cofactor evidence="1 4">
        <name>pyridoxal 5'-phosphate</name>
        <dbReference type="ChEBI" id="CHEBI:597326"/>
    </cofactor>
</comment>
<dbReference type="Proteomes" id="UP000283701">
    <property type="component" value="Unassembled WGS sequence"/>
</dbReference>
<evidence type="ECO:0000313" key="6">
    <source>
        <dbReference type="EMBL" id="RHF83436.1"/>
    </source>
</evidence>
<evidence type="ECO:0000256" key="2">
    <source>
        <dbReference type="ARBA" id="ARBA00022898"/>
    </source>
</evidence>
<dbReference type="SUPFAM" id="SSF53383">
    <property type="entry name" value="PLP-dependent transferases"/>
    <property type="match status" value="1"/>
</dbReference>
<dbReference type="InterPro" id="IPR015421">
    <property type="entry name" value="PyrdxlP-dep_Trfase_major"/>
</dbReference>
<keyword evidence="6" id="KW-0808">Transferase</keyword>
<gene>
    <name evidence="6" type="ORF">DW654_10335</name>
</gene>
<evidence type="ECO:0000313" key="7">
    <source>
        <dbReference type="Proteomes" id="UP000283701"/>
    </source>
</evidence>
<dbReference type="InterPro" id="IPR000192">
    <property type="entry name" value="Aminotrans_V_dom"/>
</dbReference>
<dbReference type="InterPro" id="IPR015424">
    <property type="entry name" value="PyrdxlP-dep_Trfase"/>
</dbReference>
<protein>
    <submittedName>
        <fullName evidence="6">Aminotransferase class V-fold PLP-dependent enzyme</fullName>
    </submittedName>
</protein>
<keyword evidence="2" id="KW-0663">Pyridoxal phosphate</keyword>
<comment type="caution">
    <text evidence="6">The sequence shown here is derived from an EMBL/GenBank/DDBJ whole genome shotgun (WGS) entry which is preliminary data.</text>
</comment>
<keyword evidence="6" id="KW-0032">Aminotransferase</keyword>
<proteinExistence type="inferred from homology"/>
<dbReference type="RefSeq" id="WP_118203375.1">
    <property type="nucleotide sequence ID" value="NZ_QRHP01000011.1"/>
</dbReference>
<organism evidence="6 7">
    <name type="scientific">Roseburia inulinivorans</name>
    <dbReference type="NCBI Taxonomy" id="360807"/>
    <lineage>
        <taxon>Bacteria</taxon>
        <taxon>Bacillati</taxon>
        <taxon>Bacillota</taxon>
        <taxon>Clostridia</taxon>
        <taxon>Lachnospirales</taxon>
        <taxon>Lachnospiraceae</taxon>
        <taxon>Roseburia</taxon>
    </lineage>
</organism>
<dbReference type="EMBL" id="QRHP01000011">
    <property type="protein sequence ID" value="RHF83436.1"/>
    <property type="molecule type" value="Genomic_DNA"/>
</dbReference>
<evidence type="ECO:0000256" key="4">
    <source>
        <dbReference type="RuleBase" id="RU004504"/>
    </source>
</evidence>
<dbReference type="PANTHER" id="PTHR43586">
    <property type="entry name" value="CYSTEINE DESULFURASE"/>
    <property type="match status" value="1"/>
</dbReference>
<dbReference type="InterPro" id="IPR015422">
    <property type="entry name" value="PyrdxlP-dep_Trfase_small"/>
</dbReference>
<dbReference type="PROSITE" id="PS00595">
    <property type="entry name" value="AA_TRANSFER_CLASS_5"/>
    <property type="match status" value="1"/>
</dbReference>
<feature type="domain" description="Aminotransferase class V" evidence="5">
    <location>
        <begin position="3"/>
        <end position="369"/>
    </location>
</feature>
<dbReference type="Gene3D" id="3.90.1150.10">
    <property type="entry name" value="Aspartate Aminotransferase, domain 1"/>
    <property type="match status" value="1"/>
</dbReference>
<accession>A0A414QRL2</accession>
<reference evidence="6 7" key="1">
    <citation type="submission" date="2018-08" db="EMBL/GenBank/DDBJ databases">
        <title>A genome reference for cultivated species of the human gut microbiota.</title>
        <authorList>
            <person name="Zou Y."/>
            <person name="Xue W."/>
            <person name="Luo G."/>
        </authorList>
    </citation>
    <scope>NUCLEOTIDE SEQUENCE [LARGE SCALE GENOMIC DNA]</scope>
    <source>
        <strain evidence="6 7">AM23-23AC</strain>
    </source>
</reference>
<dbReference type="Gene3D" id="3.40.640.10">
    <property type="entry name" value="Type I PLP-dependent aspartate aminotransferase-like (Major domain)"/>
    <property type="match status" value="1"/>
</dbReference>
<dbReference type="InterPro" id="IPR010969">
    <property type="entry name" value="Cys_dSase-rel_unknwn_funct"/>
</dbReference>
<dbReference type="GO" id="GO:0008483">
    <property type="term" value="F:transaminase activity"/>
    <property type="evidence" value="ECO:0007669"/>
    <property type="project" value="UniProtKB-KW"/>
</dbReference>
<dbReference type="InterPro" id="IPR020578">
    <property type="entry name" value="Aminotrans_V_PyrdxlP_BS"/>
</dbReference>
<dbReference type="PANTHER" id="PTHR43586:SF4">
    <property type="entry name" value="ISOPENICILLIN N EPIMERASE"/>
    <property type="match status" value="1"/>
</dbReference>